<dbReference type="GO" id="GO:0006281">
    <property type="term" value="P:DNA repair"/>
    <property type="evidence" value="ECO:0007669"/>
    <property type="project" value="UniProtKB-KW"/>
</dbReference>
<evidence type="ECO:0000313" key="4">
    <source>
        <dbReference type="EnsemblMetazoa" id="XP_003241265.1"/>
    </source>
</evidence>
<dbReference type="Pfam" id="PF21530">
    <property type="entry name" value="Pif1_2B_dom"/>
    <property type="match status" value="1"/>
</dbReference>
<dbReference type="SUPFAM" id="SSF52540">
    <property type="entry name" value="P-loop containing nucleoside triphosphate hydrolases"/>
    <property type="match status" value="1"/>
</dbReference>
<keyword evidence="1" id="KW-0227">DNA damage</keyword>
<dbReference type="CDD" id="cd18809">
    <property type="entry name" value="SF1_C_RecD"/>
    <property type="match status" value="1"/>
</dbReference>
<dbReference type="GO" id="GO:0016787">
    <property type="term" value="F:hydrolase activity"/>
    <property type="evidence" value="ECO:0007669"/>
    <property type="project" value="UniProtKB-KW"/>
</dbReference>
<dbReference type="GeneID" id="100571345"/>
<name>A0A8R2A9X6_ACYPI</name>
<evidence type="ECO:0000259" key="2">
    <source>
        <dbReference type="Pfam" id="PF05970"/>
    </source>
</evidence>
<comment type="similarity">
    <text evidence="1">Belongs to the helicase family.</text>
</comment>
<organism evidence="4 5">
    <name type="scientific">Acyrthosiphon pisum</name>
    <name type="common">Pea aphid</name>
    <dbReference type="NCBI Taxonomy" id="7029"/>
    <lineage>
        <taxon>Eukaryota</taxon>
        <taxon>Metazoa</taxon>
        <taxon>Ecdysozoa</taxon>
        <taxon>Arthropoda</taxon>
        <taxon>Hexapoda</taxon>
        <taxon>Insecta</taxon>
        <taxon>Pterygota</taxon>
        <taxon>Neoptera</taxon>
        <taxon>Paraneoptera</taxon>
        <taxon>Hemiptera</taxon>
        <taxon>Sternorrhyncha</taxon>
        <taxon>Aphidomorpha</taxon>
        <taxon>Aphidoidea</taxon>
        <taxon>Aphididae</taxon>
        <taxon>Macrosiphini</taxon>
        <taxon>Acyrthosiphon</taxon>
    </lineage>
</organism>
<dbReference type="InterPro" id="IPR010285">
    <property type="entry name" value="DNA_helicase_pif1-like_DEAD"/>
</dbReference>
<evidence type="ECO:0000313" key="5">
    <source>
        <dbReference type="Proteomes" id="UP000007819"/>
    </source>
</evidence>
<evidence type="ECO:0000256" key="1">
    <source>
        <dbReference type="RuleBase" id="RU363044"/>
    </source>
</evidence>
<dbReference type="EC" id="5.6.2.3" evidence="1"/>
<dbReference type="Pfam" id="PF05970">
    <property type="entry name" value="PIF1"/>
    <property type="match status" value="1"/>
</dbReference>
<dbReference type="GO" id="GO:0006310">
    <property type="term" value="P:DNA recombination"/>
    <property type="evidence" value="ECO:0007669"/>
    <property type="project" value="UniProtKB-KW"/>
</dbReference>
<dbReference type="KEGG" id="api:100571345"/>
<keyword evidence="1" id="KW-0233">DNA recombination</keyword>
<feature type="domain" description="DNA helicase Pif1-like DEAD-box helicase" evidence="2">
    <location>
        <begin position="2"/>
        <end position="114"/>
    </location>
</feature>
<keyword evidence="1" id="KW-0347">Helicase</keyword>
<reference evidence="5" key="1">
    <citation type="submission" date="2010-06" db="EMBL/GenBank/DDBJ databases">
        <authorList>
            <person name="Jiang H."/>
            <person name="Abraham K."/>
            <person name="Ali S."/>
            <person name="Alsbrooks S.L."/>
            <person name="Anim B.N."/>
            <person name="Anosike U.S."/>
            <person name="Attaway T."/>
            <person name="Bandaranaike D.P."/>
            <person name="Battles P.K."/>
            <person name="Bell S.N."/>
            <person name="Bell A.V."/>
            <person name="Beltran B."/>
            <person name="Bickham C."/>
            <person name="Bustamante Y."/>
            <person name="Caleb T."/>
            <person name="Canada A."/>
            <person name="Cardenas V."/>
            <person name="Carter K."/>
            <person name="Chacko J."/>
            <person name="Chandrabose M.N."/>
            <person name="Chavez D."/>
            <person name="Chavez A."/>
            <person name="Chen L."/>
            <person name="Chu H.-S."/>
            <person name="Claassen K.J."/>
            <person name="Cockrell R."/>
            <person name="Collins M."/>
            <person name="Cooper J.A."/>
            <person name="Cree A."/>
            <person name="Curry S.M."/>
            <person name="Da Y."/>
            <person name="Dao M.D."/>
            <person name="Das B."/>
            <person name="Davila M.-L."/>
            <person name="Davy-Carroll L."/>
            <person name="Denson S."/>
            <person name="Dinh H."/>
            <person name="Ebong V.E."/>
            <person name="Edwards J.R."/>
            <person name="Egan A."/>
            <person name="El-Daye J."/>
            <person name="Escobedo L."/>
            <person name="Fernandez S."/>
            <person name="Fernando P.R."/>
            <person name="Flagg N."/>
            <person name="Forbes L.D."/>
            <person name="Fowler R.G."/>
            <person name="Fu Q."/>
            <person name="Gabisi R.A."/>
            <person name="Ganer J."/>
            <person name="Garbino Pronczuk A."/>
            <person name="Garcia R.M."/>
            <person name="Garner T."/>
            <person name="Garrett T.E."/>
            <person name="Gonzalez D.A."/>
            <person name="Hamid H."/>
            <person name="Hawkins E.S."/>
            <person name="Hirani K."/>
            <person name="Hogues M.E."/>
            <person name="Hollins B."/>
            <person name="Hsiao C.-H."/>
            <person name="Jabil R."/>
            <person name="James M.L."/>
            <person name="Jhangiani S.N."/>
            <person name="Johnson B."/>
            <person name="Johnson Q."/>
            <person name="Joshi V."/>
            <person name="Kalu J.B."/>
            <person name="Kam C."/>
            <person name="Kashfia A."/>
            <person name="Keebler J."/>
            <person name="Kisamo H."/>
            <person name="Kovar C.L."/>
            <person name="Lago L.A."/>
            <person name="Lai C.-Y."/>
            <person name="Laidlaw J."/>
            <person name="Lara F."/>
            <person name="Le T.-K."/>
            <person name="Lee S.L."/>
            <person name="Legall F.H."/>
            <person name="Lemon S.J."/>
            <person name="Lewis L.R."/>
            <person name="Li B."/>
            <person name="Liu Y."/>
            <person name="Liu Y.-S."/>
            <person name="Lopez J."/>
            <person name="Lozado R.J."/>
            <person name="Lu J."/>
            <person name="Madu R.C."/>
            <person name="Maheshwari M."/>
            <person name="Maheshwari R."/>
            <person name="Malloy K."/>
            <person name="Martinez E."/>
            <person name="Mathew T."/>
            <person name="Mercado I.C."/>
            <person name="Mercado C."/>
            <person name="Meyer B."/>
            <person name="Montgomery K."/>
            <person name="Morgan M.B."/>
            <person name="Munidasa M."/>
            <person name="Nazareth L.V."/>
            <person name="Nelson J."/>
            <person name="Ng B.M."/>
            <person name="Nguyen N.B."/>
            <person name="Nguyen P.Q."/>
            <person name="Nguyen T."/>
            <person name="Obregon M."/>
            <person name="Okwuonu G.O."/>
            <person name="Onwere C.G."/>
            <person name="Orozco G."/>
            <person name="Parra A."/>
            <person name="Patel S."/>
            <person name="Patil S."/>
            <person name="Perez A."/>
            <person name="Perez Y."/>
            <person name="Pham C."/>
            <person name="Primus E.L."/>
            <person name="Pu L.-L."/>
            <person name="Puazo M."/>
            <person name="Qin X."/>
            <person name="Quiroz J.B."/>
            <person name="Reese J."/>
            <person name="Richards S."/>
            <person name="Rives C.M."/>
            <person name="Robberts R."/>
            <person name="Ruiz S.J."/>
            <person name="Ruiz M.J."/>
            <person name="Santibanez J."/>
            <person name="Schneider B.W."/>
            <person name="Sisson I."/>
            <person name="Smith M."/>
            <person name="Sodergren E."/>
            <person name="Song X.-Z."/>
            <person name="Song B.B."/>
            <person name="Summersgill H."/>
            <person name="Thelus R."/>
            <person name="Thornton R.D."/>
            <person name="Trejos Z.Y."/>
            <person name="Usmani K."/>
            <person name="Vattathil S."/>
            <person name="Villasana D."/>
            <person name="Walker D.L."/>
            <person name="Wang S."/>
            <person name="Wang K."/>
            <person name="White C.S."/>
            <person name="Williams A.C."/>
            <person name="Williamson J."/>
            <person name="Wilson K."/>
            <person name="Woghiren I.O."/>
            <person name="Woodworth J.R."/>
            <person name="Worley K.C."/>
            <person name="Wright R.A."/>
            <person name="Wu W."/>
            <person name="Young L."/>
            <person name="Zhang L."/>
            <person name="Zhang J."/>
            <person name="Zhu Y."/>
            <person name="Muzny D.M."/>
            <person name="Weinstock G."/>
            <person name="Gibbs R.A."/>
        </authorList>
    </citation>
    <scope>NUCLEOTIDE SEQUENCE [LARGE SCALE GENOMIC DNA]</scope>
    <source>
        <strain evidence="5">LSR1</strain>
    </source>
</reference>
<dbReference type="Proteomes" id="UP000007819">
    <property type="component" value="Chromosome A2"/>
</dbReference>
<dbReference type="Gene3D" id="3.40.50.300">
    <property type="entry name" value="P-loop containing nucleotide triphosphate hydrolases"/>
    <property type="match status" value="1"/>
</dbReference>
<comment type="catalytic activity">
    <reaction evidence="1">
        <text>ATP + H2O = ADP + phosphate + H(+)</text>
        <dbReference type="Rhea" id="RHEA:13065"/>
        <dbReference type="ChEBI" id="CHEBI:15377"/>
        <dbReference type="ChEBI" id="CHEBI:15378"/>
        <dbReference type="ChEBI" id="CHEBI:30616"/>
        <dbReference type="ChEBI" id="CHEBI:43474"/>
        <dbReference type="ChEBI" id="CHEBI:456216"/>
        <dbReference type="EC" id="5.6.2.3"/>
    </reaction>
</comment>
<evidence type="ECO:0000259" key="3">
    <source>
        <dbReference type="Pfam" id="PF21530"/>
    </source>
</evidence>
<proteinExistence type="inferred from homology"/>
<dbReference type="OrthoDB" id="6604273at2759"/>
<keyword evidence="1" id="KW-0067">ATP-binding</keyword>
<protein>
    <recommendedName>
        <fullName evidence="1">ATP-dependent DNA helicase</fullName>
        <ecNumber evidence="1">5.6.2.3</ecNumber>
    </recommendedName>
</protein>
<accession>A0A8R2A9X6</accession>
<feature type="domain" description="DNA helicase Pif1-like 2B" evidence="3">
    <location>
        <begin position="183"/>
        <end position="228"/>
    </location>
</feature>
<dbReference type="InterPro" id="IPR049163">
    <property type="entry name" value="Pif1-like_2B_dom"/>
</dbReference>
<dbReference type="PANTHER" id="PTHR10492:SF57">
    <property type="entry name" value="ATP-DEPENDENT DNA HELICASE"/>
    <property type="match status" value="1"/>
</dbReference>
<dbReference type="AlphaFoldDB" id="A0A8R2A9X6"/>
<keyword evidence="1" id="KW-0378">Hydrolase</keyword>
<keyword evidence="1" id="KW-0547">Nucleotide-binding</keyword>
<dbReference type="RefSeq" id="XP_003241265.1">
    <property type="nucleotide sequence ID" value="XM_003241217.1"/>
</dbReference>
<dbReference type="GO" id="GO:0000723">
    <property type="term" value="P:telomere maintenance"/>
    <property type="evidence" value="ECO:0007669"/>
    <property type="project" value="InterPro"/>
</dbReference>
<comment type="cofactor">
    <cofactor evidence="1">
        <name>Mg(2+)</name>
        <dbReference type="ChEBI" id="CHEBI:18420"/>
    </cofactor>
</comment>
<reference evidence="4" key="2">
    <citation type="submission" date="2022-06" db="UniProtKB">
        <authorList>
            <consortium name="EnsemblMetazoa"/>
        </authorList>
    </citation>
    <scope>IDENTIFICATION</scope>
</reference>
<dbReference type="EnsemblMetazoa" id="XM_003241217.1">
    <property type="protein sequence ID" value="XP_003241265.1"/>
    <property type="gene ID" value="LOC100571345"/>
</dbReference>
<keyword evidence="5" id="KW-1185">Reference proteome</keyword>
<dbReference type="InterPro" id="IPR027417">
    <property type="entry name" value="P-loop_NTPase"/>
</dbReference>
<dbReference type="PANTHER" id="PTHR10492">
    <property type="match status" value="1"/>
</dbReference>
<dbReference type="GO" id="GO:0043139">
    <property type="term" value="F:5'-3' DNA helicase activity"/>
    <property type="evidence" value="ECO:0007669"/>
    <property type="project" value="UniProtKB-EC"/>
</dbReference>
<keyword evidence="1" id="KW-0234">DNA repair</keyword>
<dbReference type="GO" id="GO:0005524">
    <property type="term" value="F:ATP binding"/>
    <property type="evidence" value="ECO:0007669"/>
    <property type="project" value="UniProtKB-KW"/>
</dbReference>
<sequence length="335" mass="37791">MAKVLQQCQLIVWDECTMAHKKSLEALDRTLKDIRSNHNLFGGAMILLAGDFRQTLPVIPRSTPADELNACLKSSNLWKHVKILHLSKNMRVELQNDQSGNIFSKQLIDIGNDKFPVDMLTGCINFPRSFCQLTRSKDELIQKVYPDIARNYRDHDWLSERAILAAKNIDATNQDDVVNYPPEFLNSLDLPGLPPHNLKLKIGSVVIMLRNINQPRLCNATRLAIKKLLNNVIEATILKGKYKGEDVLIPCIPMIPTDVPFEFKRLQFPVRLAFAMTINKSQGQSLSVCGINLENPCFSHGQLYVACSRVGKPSDLFVYAPGDQTINIVYHKALQ</sequence>